<accession>V9L2T4</accession>
<feature type="region of interest" description="Disordered" evidence="14">
    <location>
        <begin position="1"/>
        <end position="29"/>
    </location>
</feature>
<keyword evidence="11" id="KW-0539">Nucleus</keyword>
<dbReference type="GO" id="GO:0003677">
    <property type="term" value="F:DNA binding"/>
    <property type="evidence" value="ECO:0007669"/>
    <property type="project" value="UniProtKB-KW"/>
</dbReference>
<dbReference type="GO" id="GO:0008270">
    <property type="term" value="F:zinc ion binding"/>
    <property type="evidence" value="ECO:0007669"/>
    <property type="project" value="UniProtKB-KW"/>
</dbReference>
<keyword evidence="7" id="KW-0694">RNA-binding</keyword>
<evidence type="ECO:0000256" key="2">
    <source>
        <dbReference type="ARBA" id="ARBA00022517"/>
    </source>
</evidence>
<evidence type="ECO:0000256" key="1">
    <source>
        <dbReference type="ARBA" id="ARBA00004123"/>
    </source>
</evidence>
<keyword evidence="6" id="KW-0862">Zinc</keyword>
<dbReference type="FunFam" id="3.30.160.60:FF:001102">
    <property type="entry name" value="Transcription factor IIIA"/>
    <property type="match status" value="1"/>
</dbReference>
<evidence type="ECO:0000256" key="10">
    <source>
        <dbReference type="ARBA" id="ARBA00023163"/>
    </source>
</evidence>
<evidence type="ECO:0000256" key="6">
    <source>
        <dbReference type="ARBA" id="ARBA00022833"/>
    </source>
</evidence>
<dbReference type="SUPFAM" id="SSF57667">
    <property type="entry name" value="beta-beta-alpha zinc fingers"/>
    <property type="match status" value="5"/>
</dbReference>
<dbReference type="PROSITE" id="PS50157">
    <property type="entry name" value="ZINC_FINGER_C2H2_2"/>
    <property type="match status" value="8"/>
</dbReference>
<evidence type="ECO:0000313" key="16">
    <source>
        <dbReference type="EMBL" id="AFP05699.1"/>
    </source>
</evidence>
<proteinExistence type="evidence at transcript level"/>
<reference evidence="16" key="1">
    <citation type="journal article" date="2014" name="Nature">
        <title>Elephant shark genome provides unique insights into gnathostome evolution.</title>
        <authorList>
            <consortium name="International Elephant Shark Genome Sequencing Consortium"/>
            <person name="Venkatesh B."/>
            <person name="Lee A.P."/>
            <person name="Ravi V."/>
            <person name="Maurya A.K."/>
            <person name="Lian M.M."/>
            <person name="Swann J.B."/>
            <person name="Ohta Y."/>
            <person name="Flajnik M.F."/>
            <person name="Sutoh Y."/>
            <person name="Kasahara M."/>
            <person name="Hoon S."/>
            <person name="Gangu V."/>
            <person name="Roy S.W."/>
            <person name="Irimia M."/>
            <person name="Korzh V."/>
            <person name="Kondrychyn I."/>
            <person name="Lim Z.W."/>
            <person name="Tay B.H."/>
            <person name="Tohari S."/>
            <person name="Kong K.W."/>
            <person name="Ho S."/>
            <person name="Lorente-Galdos B."/>
            <person name="Quilez J."/>
            <person name="Marques-Bonet T."/>
            <person name="Raney B.J."/>
            <person name="Ingham P.W."/>
            <person name="Tay A."/>
            <person name="Hillier L.W."/>
            <person name="Minx P."/>
            <person name="Boehm T."/>
            <person name="Wilson R.K."/>
            <person name="Brenner S."/>
            <person name="Warren W.C."/>
        </authorList>
    </citation>
    <scope>NUCLEOTIDE SEQUENCE</scope>
    <source>
        <tissue evidence="16">Intestine</tissue>
    </source>
</reference>
<dbReference type="InterPro" id="IPR051061">
    <property type="entry name" value="Zinc_finger_trans_reg"/>
</dbReference>
<dbReference type="PROSITE" id="PS00028">
    <property type="entry name" value="ZINC_FINGER_C2H2_1"/>
    <property type="match status" value="7"/>
</dbReference>
<dbReference type="GO" id="GO:0042254">
    <property type="term" value="P:ribosome biogenesis"/>
    <property type="evidence" value="ECO:0007669"/>
    <property type="project" value="UniProtKB-KW"/>
</dbReference>
<name>V9L2T4_CALMI</name>
<feature type="compositionally biased region" description="Basic and acidic residues" evidence="14">
    <location>
        <begin position="297"/>
        <end position="309"/>
    </location>
</feature>
<dbReference type="GO" id="GO:0005634">
    <property type="term" value="C:nucleus"/>
    <property type="evidence" value="ECO:0007669"/>
    <property type="project" value="UniProtKB-SubCell"/>
</dbReference>
<dbReference type="SMART" id="SM00355">
    <property type="entry name" value="ZnF_C2H2"/>
    <property type="match status" value="9"/>
</dbReference>
<feature type="region of interest" description="Disordered" evidence="14">
    <location>
        <begin position="297"/>
        <end position="330"/>
    </location>
</feature>
<feature type="domain" description="C2H2-type" evidence="15">
    <location>
        <begin position="163"/>
        <end position="189"/>
    </location>
</feature>
<evidence type="ECO:0000256" key="4">
    <source>
        <dbReference type="ARBA" id="ARBA00022737"/>
    </source>
</evidence>
<feature type="domain" description="C2H2-type" evidence="15">
    <location>
        <begin position="279"/>
        <end position="308"/>
    </location>
</feature>
<evidence type="ECO:0000259" key="15">
    <source>
        <dbReference type="PROSITE" id="PS50157"/>
    </source>
</evidence>
<dbReference type="InterPro" id="IPR013087">
    <property type="entry name" value="Znf_C2H2_type"/>
</dbReference>
<evidence type="ECO:0000256" key="12">
    <source>
        <dbReference type="ARBA" id="ARBA00040434"/>
    </source>
</evidence>
<sequence>METRVTPTPTPGLTAGRGPGIVRPEAGRGSGGVGAALSGKLFICSFGCGAAFSRDWRLQAHLCQHTGQKPFVCEYEGCSKGFSRKDHLTRHLQSHSGEKRFKCTKEGCTETFVSKVNLNKHIGRKHENGGRIYLCEFEECGRSFKKHQHLKVHQYEHTNVPPFQCSYEGCDKRFCLPSKLKRHEKVHVGYGCKVEDCPFVGKTWTDIRKHKQEQHQEDIVCNQCNKNFKRRSFLKEHLKTHSLERTVFRCPRDSCTRTYTTSFNLQSHILSHHERRKPFACQHPGCSKSFAMKQSLERHTVTHDPEKPKLKEKRSRPKRSLASRLSGYLPPKKQLATESRALIEMLEKSKILSEANMKTAVTETILTD</sequence>
<dbReference type="InterPro" id="IPR054599">
    <property type="entry name" value="TFIIIA_Zfn-C2H2"/>
</dbReference>
<evidence type="ECO:0000256" key="11">
    <source>
        <dbReference type="ARBA" id="ARBA00023242"/>
    </source>
</evidence>
<dbReference type="PANTHER" id="PTHR46179">
    <property type="entry name" value="ZINC FINGER PROTEIN"/>
    <property type="match status" value="1"/>
</dbReference>
<keyword evidence="5 13" id="KW-0863">Zinc-finger</keyword>
<evidence type="ECO:0000256" key="3">
    <source>
        <dbReference type="ARBA" id="ARBA00022723"/>
    </source>
</evidence>
<keyword evidence="10" id="KW-0804">Transcription</keyword>
<keyword evidence="9" id="KW-0238">DNA-binding</keyword>
<organism evidence="16">
    <name type="scientific">Callorhinchus milii</name>
    <name type="common">Ghost shark</name>
    <dbReference type="NCBI Taxonomy" id="7868"/>
    <lineage>
        <taxon>Eukaryota</taxon>
        <taxon>Metazoa</taxon>
        <taxon>Chordata</taxon>
        <taxon>Craniata</taxon>
        <taxon>Vertebrata</taxon>
        <taxon>Chondrichthyes</taxon>
        <taxon>Holocephali</taxon>
        <taxon>Chimaeriformes</taxon>
        <taxon>Callorhinchidae</taxon>
        <taxon>Callorhinchus</taxon>
    </lineage>
</organism>
<feature type="domain" description="C2H2-type" evidence="15">
    <location>
        <begin position="42"/>
        <end position="70"/>
    </location>
</feature>
<evidence type="ECO:0000256" key="7">
    <source>
        <dbReference type="ARBA" id="ARBA00022884"/>
    </source>
</evidence>
<dbReference type="FunFam" id="3.30.160.60:FF:000007">
    <property type="entry name" value="Basic krueppel-like factor 3"/>
    <property type="match status" value="1"/>
</dbReference>
<feature type="compositionally biased region" description="Basic residues" evidence="14">
    <location>
        <begin position="310"/>
        <end position="321"/>
    </location>
</feature>
<feature type="domain" description="C2H2-type" evidence="15">
    <location>
        <begin position="219"/>
        <end position="246"/>
    </location>
</feature>
<feature type="domain" description="C2H2-type" evidence="15">
    <location>
        <begin position="71"/>
        <end position="100"/>
    </location>
</feature>
<dbReference type="EMBL" id="JW873182">
    <property type="protein sequence ID" value="AFP05699.1"/>
    <property type="molecule type" value="mRNA"/>
</dbReference>
<comment type="subcellular location">
    <subcellularLocation>
        <location evidence="1">Nucleus</location>
    </subcellularLocation>
</comment>
<evidence type="ECO:0000256" key="9">
    <source>
        <dbReference type="ARBA" id="ARBA00023125"/>
    </source>
</evidence>
<keyword evidence="4" id="KW-0677">Repeat</keyword>
<dbReference type="Pfam" id="PF22110">
    <property type="entry name" value="TFIIIA_zf-C2H2"/>
    <property type="match status" value="1"/>
</dbReference>
<dbReference type="AlphaFoldDB" id="V9L2T4"/>
<evidence type="ECO:0000256" key="8">
    <source>
        <dbReference type="ARBA" id="ARBA00023015"/>
    </source>
</evidence>
<dbReference type="InterPro" id="IPR036236">
    <property type="entry name" value="Znf_C2H2_sf"/>
</dbReference>
<feature type="domain" description="C2H2-type" evidence="15">
    <location>
        <begin position="133"/>
        <end position="162"/>
    </location>
</feature>
<dbReference type="FunFam" id="3.30.160.60:FF:001998">
    <property type="entry name" value="Transcription factor IIIA"/>
    <property type="match status" value="1"/>
</dbReference>
<dbReference type="GO" id="GO:0003723">
    <property type="term" value="F:RNA binding"/>
    <property type="evidence" value="ECO:0007669"/>
    <property type="project" value="UniProtKB-KW"/>
</dbReference>
<protein>
    <recommendedName>
        <fullName evidence="12">Transcription factor IIIA</fullName>
    </recommendedName>
</protein>
<evidence type="ECO:0000256" key="14">
    <source>
        <dbReference type="SAM" id="MobiDB-lite"/>
    </source>
</evidence>
<dbReference type="PANTHER" id="PTHR46179:SF1">
    <property type="entry name" value="TRANSCRIPTION FACTOR IIIA"/>
    <property type="match status" value="1"/>
</dbReference>
<feature type="domain" description="C2H2-type" evidence="15">
    <location>
        <begin position="248"/>
        <end position="278"/>
    </location>
</feature>
<keyword evidence="2" id="KW-0690">Ribosome biogenesis</keyword>
<evidence type="ECO:0000256" key="13">
    <source>
        <dbReference type="PROSITE-ProRule" id="PRU00042"/>
    </source>
</evidence>
<keyword evidence="3" id="KW-0479">Metal-binding</keyword>
<evidence type="ECO:0000256" key="5">
    <source>
        <dbReference type="ARBA" id="ARBA00022771"/>
    </source>
</evidence>
<dbReference type="Pfam" id="PF00096">
    <property type="entry name" value="zf-C2H2"/>
    <property type="match status" value="4"/>
</dbReference>
<keyword evidence="8" id="KW-0805">Transcription regulation</keyword>
<feature type="domain" description="C2H2-type" evidence="15">
    <location>
        <begin position="101"/>
        <end position="126"/>
    </location>
</feature>
<dbReference type="Gene3D" id="3.30.160.60">
    <property type="entry name" value="Classic Zinc Finger"/>
    <property type="match status" value="9"/>
</dbReference>